<reference evidence="9" key="1">
    <citation type="submission" date="2016-10" db="EMBL/GenBank/DDBJ databases">
        <authorList>
            <person name="Varghese N."/>
            <person name="Submissions S."/>
        </authorList>
    </citation>
    <scope>NUCLEOTIDE SEQUENCE [LARGE SCALE GENOMIC DNA]</scope>
    <source>
        <strain evidence="9">CGMCC 1.11022</strain>
    </source>
</reference>
<evidence type="ECO:0000259" key="7">
    <source>
        <dbReference type="Pfam" id="PF25967"/>
    </source>
</evidence>
<evidence type="ECO:0000259" key="6">
    <source>
        <dbReference type="Pfam" id="PF25944"/>
    </source>
</evidence>
<evidence type="ECO:0000259" key="5">
    <source>
        <dbReference type="Pfam" id="PF25917"/>
    </source>
</evidence>
<dbReference type="InterPro" id="IPR006143">
    <property type="entry name" value="RND_pump_MFP"/>
</dbReference>
<proteinExistence type="inferred from homology"/>
<comment type="similarity">
    <text evidence="2">Belongs to the membrane fusion protein (MFP) (TC 8.A.1) family.</text>
</comment>
<dbReference type="GO" id="GO:0022857">
    <property type="term" value="F:transmembrane transporter activity"/>
    <property type="evidence" value="ECO:0007669"/>
    <property type="project" value="InterPro"/>
</dbReference>
<dbReference type="Pfam" id="PF25876">
    <property type="entry name" value="HH_MFP_RND"/>
    <property type="match status" value="1"/>
</dbReference>
<name>A0A1G8ZYW7_9HYPH</name>
<dbReference type="RefSeq" id="WP_031255018.1">
    <property type="nucleotide sequence ID" value="NZ_FNEE01000012.1"/>
</dbReference>
<feature type="chain" id="PRO_5011661201" evidence="3">
    <location>
        <begin position="21"/>
        <end position="389"/>
    </location>
</feature>
<dbReference type="PANTHER" id="PTHR30158">
    <property type="entry name" value="ACRA/E-RELATED COMPONENT OF DRUG EFFLUX TRANSPORTER"/>
    <property type="match status" value="1"/>
</dbReference>
<feature type="signal peptide" evidence="3">
    <location>
        <begin position="1"/>
        <end position="20"/>
    </location>
</feature>
<dbReference type="GO" id="GO:0030313">
    <property type="term" value="C:cell envelope"/>
    <property type="evidence" value="ECO:0007669"/>
    <property type="project" value="UniProtKB-SubCell"/>
</dbReference>
<dbReference type="Gene3D" id="2.40.30.170">
    <property type="match status" value="1"/>
</dbReference>
<dbReference type="Pfam" id="PF25944">
    <property type="entry name" value="Beta-barrel_RND"/>
    <property type="match status" value="1"/>
</dbReference>
<evidence type="ECO:0000313" key="8">
    <source>
        <dbReference type="EMBL" id="SDK20137.1"/>
    </source>
</evidence>
<feature type="domain" description="Multidrug resistance protein MdtA-like beta-barrel" evidence="6">
    <location>
        <begin position="226"/>
        <end position="307"/>
    </location>
</feature>
<dbReference type="Proteomes" id="UP000198894">
    <property type="component" value="Unassembled WGS sequence"/>
</dbReference>
<dbReference type="SUPFAM" id="SSF111369">
    <property type="entry name" value="HlyD-like secretion proteins"/>
    <property type="match status" value="1"/>
</dbReference>
<evidence type="ECO:0000256" key="2">
    <source>
        <dbReference type="ARBA" id="ARBA00009477"/>
    </source>
</evidence>
<organism evidence="8 9">
    <name type="scientific">Mesorhizobium muleiense</name>
    <dbReference type="NCBI Taxonomy" id="1004279"/>
    <lineage>
        <taxon>Bacteria</taxon>
        <taxon>Pseudomonadati</taxon>
        <taxon>Pseudomonadota</taxon>
        <taxon>Alphaproteobacteria</taxon>
        <taxon>Hyphomicrobiales</taxon>
        <taxon>Phyllobacteriaceae</taxon>
        <taxon>Mesorhizobium</taxon>
    </lineage>
</organism>
<dbReference type="NCBIfam" id="TIGR01730">
    <property type="entry name" value="RND_mfp"/>
    <property type="match status" value="1"/>
</dbReference>
<evidence type="ECO:0000259" key="4">
    <source>
        <dbReference type="Pfam" id="PF25876"/>
    </source>
</evidence>
<feature type="domain" description="Multidrug resistance protein MdtA-like barrel-sandwich hybrid" evidence="5">
    <location>
        <begin position="81"/>
        <end position="220"/>
    </location>
</feature>
<evidence type="ECO:0000313" key="9">
    <source>
        <dbReference type="Proteomes" id="UP000198894"/>
    </source>
</evidence>
<dbReference type="InterPro" id="IPR058627">
    <property type="entry name" value="MdtA-like_C"/>
</dbReference>
<evidence type="ECO:0000256" key="3">
    <source>
        <dbReference type="SAM" id="SignalP"/>
    </source>
</evidence>
<feature type="domain" description="Multidrug resistance protein MdtA-like alpha-helical hairpin" evidence="4">
    <location>
        <begin position="121"/>
        <end position="190"/>
    </location>
</feature>
<protein>
    <submittedName>
        <fullName evidence="8">Membrane fusion protein, multidrug efflux system</fullName>
    </submittedName>
</protein>
<dbReference type="Gene3D" id="2.40.420.20">
    <property type="match status" value="1"/>
</dbReference>
<gene>
    <name evidence="8" type="ORF">SAMN05428953_112177</name>
</gene>
<dbReference type="InterPro" id="IPR058624">
    <property type="entry name" value="MdtA-like_HH"/>
</dbReference>
<dbReference type="PANTHER" id="PTHR30158:SF24">
    <property type="entry name" value="HLYD FAMILY SECRETION PROTEIN"/>
    <property type="match status" value="1"/>
</dbReference>
<dbReference type="InterPro" id="IPR058626">
    <property type="entry name" value="MdtA-like_b-barrel"/>
</dbReference>
<comment type="subcellular location">
    <subcellularLocation>
        <location evidence="1">Cell envelope</location>
    </subcellularLocation>
</comment>
<dbReference type="EMBL" id="FNEE01000012">
    <property type="protein sequence ID" value="SDK20137.1"/>
    <property type="molecule type" value="Genomic_DNA"/>
</dbReference>
<evidence type="ECO:0000256" key="1">
    <source>
        <dbReference type="ARBA" id="ARBA00004196"/>
    </source>
</evidence>
<accession>A0A1G8ZYW7</accession>
<dbReference type="Pfam" id="PF25917">
    <property type="entry name" value="BSH_RND"/>
    <property type="match status" value="1"/>
</dbReference>
<keyword evidence="3" id="KW-0732">Signal</keyword>
<sequence length="389" mass="41169">MRKWKIALGAAVAVGAVSMASVHLLDMGNFGLNAGTAGAATPEPAAPEPAAFVMPVPVVSVVKKTIPIYLDYAARTEPIRSITLQARVPGYLQEQVAPDGSDVKKGDLLYKIAPEDFQAALEQAKAQVQRDEATLDYARSNLGRGTELAKSGYIAKDAFDQRTSSLREAQASLAVNQAAVRTAELNLSYSEIKAPFAGRVGRNQASVGTLVSVAGTVLNTLVQLDPIYVTFNPSETDLAQIEEARATGPIDVDVLLPGDTEPRQRGQLTFIDNTVDRSTGTITARATIGNAKFTLLPGQYVRVRLHIKQQPDALMVPQTALGSSQLGKYLYVVGKDNTVDQRIVSLGPTNGDLVAISSGVAEGDQVITGNLQKIGPGMPVSPLPQKPAT</sequence>
<dbReference type="Gene3D" id="1.10.287.470">
    <property type="entry name" value="Helix hairpin bin"/>
    <property type="match status" value="1"/>
</dbReference>
<dbReference type="AlphaFoldDB" id="A0A1G8ZYW7"/>
<dbReference type="InterPro" id="IPR058625">
    <property type="entry name" value="MdtA-like_BSH"/>
</dbReference>
<keyword evidence="9" id="KW-1185">Reference proteome</keyword>
<dbReference type="FunFam" id="2.40.420.20:FF:000001">
    <property type="entry name" value="Efflux RND transporter periplasmic adaptor subunit"/>
    <property type="match status" value="1"/>
</dbReference>
<dbReference type="GO" id="GO:0046677">
    <property type="term" value="P:response to antibiotic"/>
    <property type="evidence" value="ECO:0007669"/>
    <property type="project" value="TreeGrafter"/>
</dbReference>
<dbReference type="Pfam" id="PF25967">
    <property type="entry name" value="RND-MFP_C"/>
    <property type="match status" value="1"/>
</dbReference>
<dbReference type="Gene3D" id="2.40.50.100">
    <property type="match status" value="1"/>
</dbReference>
<feature type="domain" description="Multidrug resistance protein MdtA-like C-terminal permuted SH3" evidence="7">
    <location>
        <begin position="312"/>
        <end position="373"/>
    </location>
</feature>
<dbReference type="GO" id="GO:0005886">
    <property type="term" value="C:plasma membrane"/>
    <property type="evidence" value="ECO:0007669"/>
    <property type="project" value="TreeGrafter"/>
</dbReference>